<dbReference type="Proteomes" id="UP001178507">
    <property type="component" value="Unassembled WGS sequence"/>
</dbReference>
<organism evidence="1 2">
    <name type="scientific">Effrenium voratum</name>
    <dbReference type="NCBI Taxonomy" id="2562239"/>
    <lineage>
        <taxon>Eukaryota</taxon>
        <taxon>Sar</taxon>
        <taxon>Alveolata</taxon>
        <taxon>Dinophyceae</taxon>
        <taxon>Suessiales</taxon>
        <taxon>Symbiodiniaceae</taxon>
        <taxon>Effrenium</taxon>
    </lineage>
</organism>
<dbReference type="EMBL" id="CAUJNA010003549">
    <property type="protein sequence ID" value="CAJ1404576.1"/>
    <property type="molecule type" value="Genomic_DNA"/>
</dbReference>
<evidence type="ECO:0000313" key="2">
    <source>
        <dbReference type="Proteomes" id="UP001178507"/>
    </source>
</evidence>
<name>A0AA36JFA0_9DINO</name>
<dbReference type="AlphaFoldDB" id="A0AA36JFA0"/>
<reference evidence="1" key="1">
    <citation type="submission" date="2023-08" db="EMBL/GenBank/DDBJ databases">
        <authorList>
            <person name="Chen Y."/>
            <person name="Shah S."/>
            <person name="Dougan E. K."/>
            <person name="Thang M."/>
            <person name="Chan C."/>
        </authorList>
    </citation>
    <scope>NUCLEOTIDE SEQUENCE</scope>
</reference>
<proteinExistence type="predicted"/>
<sequence>MCSETGLAGRAERPSALMFRLFRKMSQEEFLHEFDALFGYGNGFRPYNFVHLPWTSLAVVNFTSTKACADCFALSKEVMKFHRCCIKGVRIAARHGLQKNLSDFFWRVDSGAYVSRSPLVFACGAPISLDQARQWLQSEAKDFQVVAWAHSVAKPGKILFDL</sequence>
<keyword evidence="2" id="KW-1185">Reference proteome</keyword>
<accession>A0AA36JFA0</accession>
<gene>
    <name evidence="1" type="ORF">EVOR1521_LOCUS26998</name>
</gene>
<protein>
    <submittedName>
        <fullName evidence="1">Uncharacterized protein</fullName>
    </submittedName>
</protein>
<evidence type="ECO:0000313" key="1">
    <source>
        <dbReference type="EMBL" id="CAJ1404576.1"/>
    </source>
</evidence>
<comment type="caution">
    <text evidence="1">The sequence shown here is derived from an EMBL/GenBank/DDBJ whole genome shotgun (WGS) entry which is preliminary data.</text>
</comment>